<dbReference type="RefSeq" id="WP_085228988.1">
    <property type="nucleotide sequence ID" value="NZ_BSQD01000008.1"/>
</dbReference>
<dbReference type="OrthoDB" id="9177852at2"/>
<dbReference type="Pfam" id="PF01965">
    <property type="entry name" value="DJ-1_PfpI"/>
    <property type="match status" value="1"/>
</dbReference>
<dbReference type="InterPro" id="IPR009057">
    <property type="entry name" value="Homeodomain-like_sf"/>
</dbReference>
<dbReference type="STRING" id="28094.SAMN06295900_11186"/>
<dbReference type="SMART" id="SM00342">
    <property type="entry name" value="HTH_ARAC"/>
    <property type="match status" value="1"/>
</dbReference>
<dbReference type="InterPro" id="IPR052158">
    <property type="entry name" value="INH-QAR"/>
</dbReference>
<name>A0A1X7FUL2_TRICW</name>
<gene>
    <name evidence="4" type="ORF">SAMN06295900_11186</name>
</gene>
<dbReference type="GO" id="GO:0003700">
    <property type="term" value="F:DNA-binding transcription factor activity"/>
    <property type="evidence" value="ECO:0007669"/>
    <property type="project" value="InterPro"/>
</dbReference>
<dbReference type="EMBL" id="FXAH01000011">
    <property type="protein sequence ID" value="SMF58415.1"/>
    <property type="molecule type" value="Genomic_DNA"/>
</dbReference>
<dbReference type="Gene3D" id="3.40.50.880">
    <property type="match status" value="1"/>
</dbReference>
<feature type="domain" description="HTH araC/xylS-type" evidence="3">
    <location>
        <begin position="222"/>
        <end position="320"/>
    </location>
</feature>
<evidence type="ECO:0000313" key="4">
    <source>
        <dbReference type="EMBL" id="SMF58415.1"/>
    </source>
</evidence>
<dbReference type="PANTHER" id="PTHR43130:SF3">
    <property type="entry name" value="HTH-TYPE TRANSCRIPTIONAL REGULATOR RV1931C"/>
    <property type="match status" value="1"/>
</dbReference>
<dbReference type="GeneID" id="95552931"/>
<dbReference type="SUPFAM" id="SSF52317">
    <property type="entry name" value="Class I glutamine amidotransferase-like"/>
    <property type="match status" value="1"/>
</dbReference>
<proteinExistence type="predicted"/>
<reference evidence="5" key="1">
    <citation type="submission" date="2017-04" db="EMBL/GenBank/DDBJ databases">
        <authorList>
            <person name="Varghese N."/>
            <person name="Submissions S."/>
        </authorList>
    </citation>
    <scope>NUCLEOTIDE SEQUENCE [LARGE SCALE GENOMIC DNA]</scope>
    <source>
        <strain evidence="5">Ballard 720</strain>
    </source>
</reference>
<dbReference type="PROSITE" id="PS01124">
    <property type="entry name" value="HTH_ARAC_FAMILY_2"/>
    <property type="match status" value="1"/>
</dbReference>
<dbReference type="SUPFAM" id="SSF46689">
    <property type="entry name" value="Homeodomain-like"/>
    <property type="match status" value="2"/>
</dbReference>
<evidence type="ECO:0000256" key="2">
    <source>
        <dbReference type="ARBA" id="ARBA00023163"/>
    </source>
</evidence>
<dbReference type="CDD" id="cd03137">
    <property type="entry name" value="GATase1_AraC_1"/>
    <property type="match status" value="1"/>
</dbReference>
<dbReference type="Gene3D" id="1.10.10.60">
    <property type="entry name" value="Homeodomain-like"/>
    <property type="match status" value="1"/>
</dbReference>
<accession>A0A1X7FUL2</accession>
<keyword evidence="2" id="KW-0804">Transcription</keyword>
<dbReference type="InterPro" id="IPR002818">
    <property type="entry name" value="DJ-1/PfpI"/>
</dbReference>
<keyword evidence="5" id="KW-1185">Reference proteome</keyword>
<keyword evidence="1" id="KW-0805">Transcription regulation</keyword>
<dbReference type="InterPro" id="IPR029062">
    <property type="entry name" value="Class_I_gatase-like"/>
</dbReference>
<evidence type="ECO:0000259" key="3">
    <source>
        <dbReference type="PROSITE" id="PS01124"/>
    </source>
</evidence>
<protein>
    <submittedName>
        <fullName evidence="4">Transcriptional regulator, AraC family with amidase-like domain</fullName>
    </submittedName>
</protein>
<dbReference type="Proteomes" id="UP000192911">
    <property type="component" value="Unassembled WGS sequence"/>
</dbReference>
<dbReference type="InterPro" id="IPR018060">
    <property type="entry name" value="HTH_AraC"/>
</dbReference>
<organism evidence="4 5">
    <name type="scientific">Trinickia caryophylli</name>
    <name type="common">Paraburkholderia caryophylli</name>
    <dbReference type="NCBI Taxonomy" id="28094"/>
    <lineage>
        <taxon>Bacteria</taxon>
        <taxon>Pseudomonadati</taxon>
        <taxon>Pseudomonadota</taxon>
        <taxon>Betaproteobacteria</taxon>
        <taxon>Burkholderiales</taxon>
        <taxon>Burkholderiaceae</taxon>
        <taxon>Trinickia</taxon>
    </lineage>
</organism>
<sequence length="324" mass="35727">MPDFVRSVLILAFPRAQLLDITGPLQVFASANEFARERGMAAPYAPRIVAAQAGAVQTSSGATLLADSLAGVRRPADTLIVAGGKGVYDASRDARLLSWVRRQAHKTRRVASVCTGAFLLAEAGLLDGRRVVTHWRHCEELASRYPQLHVEADPIFIREDNVWTSAGVTAGIDLALALLEEDLGREVALEVARDLVVFLKRPGGQAQFSAMLSTQNVPERFGELHMWMAEHIAADLSVPVLAHRAAMSERTFMRHYRAATGRTPARAVEQFRVEAAQRMLSETALPIKRIALRCGFGSEETMRRSFARMLSTTPQAYRERFAPH</sequence>
<evidence type="ECO:0000313" key="5">
    <source>
        <dbReference type="Proteomes" id="UP000192911"/>
    </source>
</evidence>
<dbReference type="AlphaFoldDB" id="A0A1X7FUL2"/>
<dbReference type="PANTHER" id="PTHR43130">
    <property type="entry name" value="ARAC-FAMILY TRANSCRIPTIONAL REGULATOR"/>
    <property type="match status" value="1"/>
</dbReference>
<dbReference type="GO" id="GO:0043565">
    <property type="term" value="F:sequence-specific DNA binding"/>
    <property type="evidence" value="ECO:0007669"/>
    <property type="project" value="InterPro"/>
</dbReference>
<evidence type="ECO:0000256" key="1">
    <source>
        <dbReference type="ARBA" id="ARBA00023015"/>
    </source>
</evidence>
<dbReference type="Pfam" id="PF12833">
    <property type="entry name" value="HTH_18"/>
    <property type="match status" value="1"/>
</dbReference>